<dbReference type="Gene3D" id="2.40.70.10">
    <property type="entry name" value="Acid Proteases"/>
    <property type="match status" value="1"/>
</dbReference>
<dbReference type="Proteomes" id="UP000434957">
    <property type="component" value="Unassembled WGS sequence"/>
</dbReference>
<evidence type="ECO:0000313" key="4">
    <source>
        <dbReference type="Proteomes" id="UP000429607"/>
    </source>
</evidence>
<evidence type="ECO:0000313" key="3">
    <source>
        <dbReference type="EMBL" id="KAE9297088.1"/>
    </source>
</evidence>
<keyword evidence="5" id="KW-1185">Reference proteome</keyword>
<gene>
    <name evidence="1" type="ORF">PR001_g24903</name>
    <name evidence="2" type="ORF">PR002_g18788</name>
    <name evidence="3" type="ORF">PR003_g23594</name>
</gene>
<dbReference type="Proteomes" id="UP000429607">
    <property type="component" value="Unassembled WGS sequence"/>
</dbReference>
<evidence type="ECO:0000313" key="1">
    <source>
        <dbReference type="EMBL" id="KAE8978236.1"/>
    </source>
</evidence>
<reference evidence="4 6" key="1">
    <citation type="submission" date="2018-09" db="EMBL/GenBank/DDBJ databases">
        <title>Genomic investigation of the strawberry pathogen Phytophthora fragariae indicates pathogenicity is determined by transcriptional variation in three key races.</title>
        <authorList>
            <person name="Adams T.M."/>
            <person name="Armitage A.D."/>
            <person name="Sobczyk M.K."/>
            <person name="Bates H.J."/>
            <person name="Dunwell J.M."/>
            <person name="Nellist C.F."/>
            <person name="Harrison R.J."/>
        </authorList>
    </citation>
    <scope>NUCLEOTIDE SEQUENCE [LARGE SCALE GENOMIC DNA]</scope>
    <source>
        <strain evidence="1 4">SCRP249</strain>
        <strain evidence="2 6">SCRP324</strain>
        <strain evidence="3 5">SCRP333</strain>
    </source>
</reference>
<dbReference type="AlphaFoldDB" id="A0A6A3JY78"/>
<organism evidence="2 6">
    <name type="scientific">Phytophthora rubi</name>
    <dbReference type="NCBI Taxonomy" id="129364"/>
    <lineage>
        <taxon>Eukaryota</taxon>
        <taxon>Sar</taxon>
        <taxon>Stramenopiles</taxon>
        <taxon>Oomycota</taxon>
        <taxon>Peronosporomycetes</taxon>
        <taxon>Peronosporales</taxon>
        <taxon>Peronosporaceae</taxon>
        <taxon>Phytophthora</taxon>
    </lineage>
</organism>
<evidence type="ECO:0000313" key="2">
    <source>
        <dbReference type="EMBL" id="KAE8998248.1"/>
    </source>
</evidence>
<dbReference type="InterPro" id="IPR021109">
    <property type="entry name" value="Peptidase_aspartic_dom_sf"/>
</dbReference>
<dbReference type="EMBL" id="QXFU01001639">
    <property type="protein sequence ID" value="KAE8998248.1"/>
    <property type="molecule type" value="Genomic_DNA"/>
</dbReference>
<comment type="caution">
    <text evidence="2">The sequence shown here is derived from an EMBL/GenBank/DDBJ whole genome shotgun (WGS) entry which is preliminary data.</text>
</comment>
<dbReference type="EMBL" id="QXFV01003274">
    <property type="protein sequence ID" value="KAE8978236.1"/>
    <property type="molecule type" value="Genomic_DNA"/>
</dbReference>
<name>A0A6A3JY78_9STRA</name>
<dbReference type="OrthoDB" id="10301687at2759"/>
<accession>A0A6A3JY78</accession>
<evidence type="ECO:0008006" key="7">
    <source>
        <dbReference type="Google" id="ProtNLM"/>
    </source>
</evidence>
<evidence type="ECO:0000313" key="5">
    <source>
        <dbReference type="Proteomes" id="UP000434957"/>
    </source>
</evidence>
<protein>
    <recommendedName>
        <fullName evidence="7">Peptidase A2 domain-containing protein</fullName>
    </recommendedName>
</protein>
<proteinExistence type="predicted"/>
<dbReference type="EMBL" id="QXFT01002515">
    <property type="protein sequence ID" value="KAE9297088.1"/>
    <property type="molecule type" value="Genomic_DNA"/>
</dbReference>
<dbReference type="Proteomes" id="UP000435112">
    <property type="component" value="Unassembled WGS sequence"/>
</dbReference>
<sequence>MPEPDGTEAESEEASVAVAVSHPSAVGSVEYSEGGGDVAQVRLDKTRGSDAKVLLAEAEDKLPTALMRGAGSLEKVKLDSGARYSVAGTEWMAQDKRACGRAPVQQIEGIGGFRLRILGLSVFKMLNVYGQRVCVEACVIEGVSNEFLLSVDFMQKHRPNLDFDTNEVRYRSNEQDVIPFQTFDEHGGTAASVVRMVRKTNVDAESIRRVEVAVAAGDGGQGVLIPKPRDVVALLSAAVSTLHGGKAWVPVLNVVCGRAQLPQKDELGVWIPLTEDMTVLEMNGELRKERVEEWLADLGDTTTQLENEEALQIGRKVRPAARACS</sequence>
<evidence type="ECO:0000313" key="6">
    <source>
        <dbReference type="Proteomes" id="UP000435112"/>
    </source>
</evidence>